<evidence type="ECO:0000256" key="2">
    <source>
        <dbReference type="ARBA" id="ARBA00007613"/>
    </source>
</evidence>
<name>A0A434AZC6_9BACT</name>
<keyword evidence="10" id="KW-1185">Reference proteome</keyword>
<dbReference type="InterPro" id="IPR003423">
    <property type="entry name" value="OMP_efflux"/>
</dbReference>
<evidence type="ECO:0000313" key="10">
    <source>
        <dbReference type="Proteomes" id="UP000282985"/>
    </source>
</evidence>
<dbReference type="OrthoDB" id="13803at2"/>
<dbReference type="GO" id="GO:0009279">
    <property type="term" value="C:cell outer membrane"/>
    <property type="evidence" value="ECO:0007669"/>
    <property type="project" value="UniProtKB-SubCell"/>
</dbReference>
<dbReference type="SUPFAM" id="SSF56954">
    <property type="entry name" value="Outer membrane efflux proteins (OEP)"/>
    <property type="match status" value="1"/>
</dbReference>
<feature type="signal peptide" evidence="8">
    <location>
        <begin position="1"/>
        <end position="22"/>
    </location>
</feature>
<sequence length="444" mass="50432">MRNFIYLVICTLCLWNPFPVSAQNSEVVLSLQDALAKAAENNWQINKAKEQGKAAKAEFRETNSIFLPNLNVSHTVVTTNDPLSAFGFKLKQEITKQEDFNPILLNDPKHIENFASKIEVQQPIINLDGLYGRKAASAKLQAVDYTTERTINYTKFEVKKAYYQLELAKQAVVVLDKSIEVAKSAEELTANNLKQGYVKDADLLAAKVRVLELNTQLLDAKNNKKQANEYLAYLLGMDINTQISTSDHLEKQPSLLSGLVQVEDTGFRSDLMAYKKGIEARKNMLKSQKMQFLPRLNAFGAYEWNDDHLFGTSANNYMIGASLSWNLFSGYKNVGKVQKAKAELKIAELNLSEYESRNNMEIQGAKRNLKLAFDRIELTKLAKEQSLEALRIRENRYKQGLEKTTDLLYSESVSLARSLDYINALYKYHVAVFQLELLLEKDLQ</sequence>
<keyword evidence="7" id="KW-0998">Cell outer membrane</keyword>
<comment type="similarity">
    <text evidence="2">Belongs to the outer membrane factor (OMF) (TC 1.B.17) family.</text>
</comment>
<dbReference type="GO" id="GO:0015288">
    <property type="term" value="F:porin activity"/>
    <property type="evidence" value="ECO:0007669"/>
    <property type="project" value="TreeGrafter"/>
</dbReference>
<proteinExistence type="inferred from homology"/>
<dbReference type="RefSeq" id="WP_127342037.1">
    <property type="nucleotide sequence ID" value="NZ_RJJX01000001.1"/>
</dbReference>
<evidence type="ECO:0000256" key="6">
    <source>
        <dbReference type="ARBA" id="ARBA00023136"/>
    </source>
</evidence>
<dbReference type="GO" id="GO:0015562">
    <property type="term" value="F:efflux transmembrane transporter activity"/>
    <property type="evidence" value="ECO:0007669"/>
    <property type="project" value="InterPro"/>
</dbReference>
<dbReference type="EMBL" id="RJJX01000001">
    <property type="protein sequence ID" value="RUT79896.1"/>
    <property type="molecule type" value="Genomic_DNA"/>
</dbReference>
<evidence type="ECO:0000256" key="3">
    <source>
        <dbReference type="ARBA" id="ARBA00022448"/>
    </source>
</evidence>
<evidence type="ECO:0000256" key="8">
    <source>
        <dbReference type="SAM" id="SignalP"/>
    </source>
</evidence>
<keyword evidence="3" id="KW-0813">Transport</keyword>
<keyword evidence="4" id="KW-1134">Transmembrane beta strand</keyword>
<keyword evidence="6" id="KW-0472">Membrane</keyword>
<reference evidence="9 10" key="1">
    <citation type="submission" date="2018-11" db="EMBL/GenBank/DDBJ databases">
        <title>Parancylomarina longa gen. nov., sp. nov., isolated from sediments of southern Okinawa.</title>
        <authorList>
            <person name="Fu T."/>
        </authorList>
    </citation>
    <scope>NUCLEOTIDE SEQUENCE [LARGE SCALE GENOMIC DNA]</scope>
    <source>
        <strain evidence="9 10">T3-2 S1-C</strain>
    </source>
</reference>
<evidence type="ECO:0000313" key="9">
    <source>
        <dbReference type="EMBL" id="RUT79896.1"/>
    </source>
</evidence>
<feature type="chain" id="PRO_5019075900" evidence="8">
    <location>
        <begin position="23"/>
        <end position="444"/>
    </location>
</feature>
<dbReference type="PANTHER" id="PTHR30026:SF20">
    <property type="entry name" value="OUTER MEMBRANE PROTEIN TOLC"/>
    <property type="match status" value="1"/>
</dbReference>
<dbReference type="Pfam" id="PF02321">
    <property type="entry name" value="OEP"/>
    <property type="match status" value="2"/>
</dbReference>
<dbReference type="GO" id="GO:1990281">
    <property type="term" value="C:efflux pump complex"/>
    <property type="evidence" value="ECO:0007669"/>
    <property type="project" value="TreeGrafter"/>
</dbReference>
<dbReference type="PANTHER" id="PTHR30026">
    <property type="entry name" value="OUTER MEMBRANE PROTEIN TOLC"/>
    <property type="match status" value="1"/>
</dbReference>
<dbReference type="InterPro" id="IPR051906">
    <property type="entry name" value="TolC-like"/>
</dbReference>
<keyword evidence="8" id="KW-0732">Signal</keyword>
<evidence type="ECO:0000256" key="1">
    <source>
        <dbReference type="ARBA" id="ARBA00004442"/>
    </source>
</evidence>
<organism evidence="9 10">
    <name type="scientific">Ancylomarina longa</name>
    <dbReference type="NCBI Taxonomy" id="2487017"/>
    <lineage>
        <taxon>Bacteria</taxon>
        <taxon>Pseudomonadati</taxon>
        <taxon>Bacteroidota</taxon>
        <taxon>Bacteroidia</taxon>
        <taxon>Marinilabiliales</taxon>
        <taxon>Marinifilaceae</taxon>
        <taxon>Ancylomarina</taxon>
    </lineage>
</organism>
<accession>A0A434AZC6</accession>
<evidence type="ECO:0000256" key="4">
    <source>
        <dbReference type="ARBA" id="ARBA00022452"/>
    </source>
</evidence>
<protein>
    <submittedName>
        <fullName evidence="9">TolC family protein</fullName>
    </submittedName>
</protein>
<dbReference type="Gene3D" id="1.20.1600.10">
    <property type="entry name" value="Outer membrane efflux proteins (OEP)"/>
    <property type="match status" value="1"/>
</dbReference>
<evidence type="ECO:0000256" key="7">
    <source>
        <dbReference type="ARBA" id="ARBA00023237"/>
    </source>
</evidence>
<dbReference type="Proteomes" id="UP000282985">
    <property type="component" value="Unassembled WGS sequence"/>
</dbReference>
<comment type="caution">
    <text evidence="9">The sequence shown here is derived from an EMBL/GenBank/DDBJ whole genome shotgun (WGS) entry which is preliminary data.</text>
</comment>
<gene>
    <name evidence="9" type="ORF">DLK05_00650</name>
</gene>
<evidence type="ECO:0000256" key="5">
    <source>
        <dbReference type="ARBA" id="ARBA00022692"/>
    </source>
</evidence>
<keyword evidence="5" id="KW-0812">Transmembrane</keyword>
<comment type="subcellular location">
    <subcellularLocation>
        <location evidence="1">Cell outer membrane</location>
    </subcellularLocation>
</comment>
<dbReference type="AlphaFoldDB" id="A0A434AZC6"/>